<dbReference type="Proteomes" id="UP000005824">
    <property type="component" value="Unassembled WGS sequence"/>
</dbReference>
<evidence type="ECO:0000313" key="3">
    <source>
        <dbReference type="Proteomes" id="UP000005824"/>
    </source>
</evidence>
<comment type="caution">
    <text evidence="2">The sequence shown here is derived from an EMBL/GenBank/DDBJ whole genome shotgun (WGS) entry which is preliminary data.</text>
</comment>
<organism evidence="2 3">
    <name type="scientific">Chthoniobacter flavus Ellin428</name>
    <dbReference type="NCBI Taxonomy" id="497964"/>
    <lineage>
        <taxon>Bacteria</taxon>
        <taxon>Pseudomonadati</taxon>
        <taxon>Verrucomicrobiota</taxon>
        <taxon>Spartobacteria</taxon>
        <taxon>Chthoniobacterales</taxon>
        <taxon>Chthoniobacteraceae</taxon>
        <taxon>Chthoniobacter</taxon>
    </lineage>
</organism>
<dbReference type="SUPFAM" id="SSF55347">
    <property type="entry name" value="Glyceraldehyde-3-phosphate dehydrogenase-like, C-terminal domain"/>
    <property type="match status" value="1"/>
</dbReference>
<protein>
    <submittedName>
        <fullName evidence="2">Putative GFO/IDH/MocA family oxidoreductase</fullName>
    </submittedName>
</protein>
<gene>
    <name evidence="2" type="ORF">CfE428DRAFT_5493</name>
</gene>
<dbReference type="InterPro" id="IPR055170">
    <property type="entry name" value="GFO_IDH_MocA-like_dom"/>
</dbReference>
<proteinExistence type="predicted"/>
<evidence type="ECO:0000313" key="2">
    <source>
        <dbReference type="EMBL" id="EDY17006.1"/>
    </source>
</evidence>
<dbReference type="Pfam" id="PF22725">
    <property type="entry name" value="GFO_IDH_MocA_C3"/>
    <property type="match status" value="1"/>
</dbReference>
<keyword evidence="3" id="KW-1185">Reference proteome</keyword>
<evidence type="ECO:0000259" key="1">
    <source>
        <dbReference type="Pfam" id="PF22725"/>
    </source>
</evidence>
<dbReference type="AlphaFoldDB" id="B4D9A3"/>
<sequence>MQKAVRYLRSGQLGHILEIRSGFHHASDLDPNKPINWKRQNKFCGEIGVMGDLGMHTAHVPLRLGWKPKRVYAQLQKIYTERPDGKGGMAPCDTWDNALIHCDVDIAGKEVPMRLETKRLAPGEMNTWYLEVLGTEGGVRYSSKETKTLWHFRRGKEQIWERYDVGMGESAFPVVTGGIFEAGFPDCFQQMLAAFAAEHAGQLGERFGCATPDEAVGSHEIFDAALRSHAEKRAIDL</sequence>
<dbReference type="InParanoid" id="B4D9A3"/>
<name>B4D9A3_9BACT</name>
<dbReference type="STRING" id="497964.CfE428DRAFT_5493"/>
<dbReference type="eggNOG" id="COG0673">
    <property type="taxonomic scope" value="Bacteria"/>
</dbReference>
<dbReference type="Gene3D" id="3.30.360.10">
    <property type="entry name" value="Dihydrodipicolinate Reductase, domain 2"/>
    <property type="match status" value="1"/>
</dbReference>
<feature type="domain" description="GFO/IDH/MocA-like oxidoreductase" evidence="1">
    <location>
        <begin position="2"/>
        <end position="139"/>
    </location>
</feature>
<accession>B4D9A3</accession>
<reference evidence="2 3" key="1">
    <citation type="journal article" date="2011" name="J. Bacteriol.">
        <title>Genome sequence of Chthoniobacter flavus Ellin428, an aerobic heterotrophic soil bacterium.</title>
        <authorList>
            <person name="Kant R."/>
            <person name="van Passel M.W."/>
            <person name="Palva A."/>
            <person name="Lucas S."/>
            <person name="Lapidus A."/>
            <person name="Glavina Del Rio T."/>
            <person name="Dalin E."/>
            <person name="Tice H."/>
            <person name="Bruce D."/>
            <person name="Goodwin L."/>
            <person name="Pitluck S."/>
            <person name="Larimer F.W."/>
            <person name="Land M.L."/>
            <person name="Hauser L."/>
            <person name="Sangwan P."/>
            <person name="de Vos W.M."/>
            <person name="Janssen P.H."/>
            <person name="Smidt H."/>
        </authorList>
    </citation>
    <scope>NUCLEOTIDE SEQUENCE [LARGE SCALE GENOMIC DNA]</scope>
    <source>
        <strain evidence="2 3">Ellin428</strain>
    </source>
</reference>
<dbReference type="EMBL" id="ABVL01000025">
    <property type="protein sequence ID" value="EDY17006.1"/>
    <property type="molecule type" value="Genomic_DNA"/>
</dbReference>